<organism evidence="2 3">
    <name type="scientific">Filobasidium floriforme</name>
    <dbReference type="NCBI Taxonomy" id="5210"/>
    <lineage>
        <taxon>Eukaryota</taxon>
        <taxon>Fungi</taxon>
        <taxon>Dikarya</taxon>
        <taxon>Basidiomycota</taxon>
        <taxon>Agaricomycotina</taxon>
        <taxon>Tremellomycetes</taxon>
        <taxon>Filobasidiales</taxon>
        <taxon>Filobasidiaceae</taxon>
        <taxon>Filobasidium</taxon>
    </lineage>
</organism>
<dbReference type="Gene3D" id="3.40.50.1820">
    <property type="entry name" value="alpha/beta hydrolase"/>
    <property type="match status" value="1"/>
</dbReference>
<proteinExistence type="predicted"/>
<evidence type="ECO:0000313" key="3">
    <source>
        <dbReference type="Proteomes" id="UP000812966"/>
    </source>
</evidence>
<dbReference type="Pfam" id="PF02129">
    <property type="entry name" value="Peptidase_S15"/>
    <property type="match status" value="1"/>
</dbReference>
<reference evidence="2" key="1">
    <citation type="submission" date="2020-04" db="EMBL/GenBank/DDBJ databases">
        <title>Analysis of mating type loci in Filobasidium floriforme.</title>
        <authorList>
            <person name="Nowrousian M."/>
        </authorList>
    </citation>
    <scope>NUCLEOTIDE SEQUENCE</scope>
    <source>
        <strain evidence="2">CBS 6242</strain>
    </source>
</reference>
<protein>
    <recommendedName>
        <fullName evidence="1">Xaa-Pro dipeptidyl-peptidase-like domain-containing protein</fullName>
    </recommendedName>
</protein>
<comment type="caution">
    <text evidence="2">The sequence shown here is derived from an EMBL/GenBank/DDBJ whole genome shotgun (WGS) entry which is preliminary data.</text>
</comment>
<evidence type="ECO:0000313" key="2">
    <source>
        <dbReference type="EMBL" id="KAG7528143.1"/>
    </source>
</evidence>
<dbReference type="GO" id="GO:0016787">
    <property type="term" value="F:hydrolase activity"/>
    <property type="evidence" value="ECO:0007669"/>
    <property type="project" value="InterPro"/>
</dbReference>
<dbReference type="SUPFAM" id="SSF53474">
    <property type="entry name" value="alpha/beta-Hydrolases"/>
    <property type="match status" value="1"/>
</dbReference>
<name>A0A8K0JGC9_9TREE</name>
<dbReference type="Proteomes" id="UP000812966">
    <property type="component" value="Unassembled WGS sequence"/>
</dbReference>
<dbReference type="AlphaFoldDB" id="A0A8K0JGC9"/>
<evidence type="ECO:0000259" key="1">
    <source>
        <dbReference type="Pfam" id="PF02129"/>
    </source>
</evidence>
<dbReference type="InterPro" id="IPR000383">
    <property type="entry name" value="Xaa-Pro-like_dom"/>
</dbReference>
<keyword evidence="3" id="KW-1185">Reference proteome</keyword>
<feature type="domain" description="Xaa-Pro dipeptidyl-peptidase-like" evidence="1">
    <location>
        <begin position="46"/>
        <end position="113"/>
    </location>
</feature>
<dbReference type="PANTHER" id="PTHR42103">
    <property type="entry name" value="ALPHA/BETA-HYDROLASES SUPERFAMILY PROTEIN"/>
    <property type="match status" value="1"/>
</dbReference>
<dbReference type="InterPro" id="IPR029058">
    <property type="entry name" value="AB_hydrolase_fold"/>
</dbReference>
<sequence length="265" mass="29026">MLSKVVETPCRIPIEGGSVELEAVLVRANPRDDRLSQTFAVVAHPWPALGGTMRDRVVTRIAVALIARGITTLVYDSRGTGSSTGRASWTGEAERRDYGAVVEWLVTTETKSRAVSADRIKLFCCGYSFGALAASVYAPSPDLLDQLQKSRPGATLTVRHILISPPVGMTAMFLVPFKFSSYTSATKRIIEADSGDETETEPKVLLAYGDRDQFSSTSDYQRYFDKIAGSIENDRLTVVVVEGGNHFFSSEEHIRALRDAVDAWI</sequence>
<accession>A0A8K0JGC9</accession>
<dbReference type="EMBL" id="JABELV010000203">
    <property type="protein sequence ID" value="KAG7528143.1"/>
    <property type="molecule type" value="Genomic_DNA"/>
</dbReference>
<gene>
    <name evidence="2" type="ORF">FFLO_06382</name>
</gene>
<dbReference type="PANTHER" id="PTHR42103:SF2">
    <property type="entry name" value="AB HYDROLASE-1 DOMAIN-CONTAINING PROTEIN"/>
    <property type="match status" value="1"/>
</dbReference>